<dbReference type="GO" id="GO:0000155">
    <property type="term" value="F:phosphorelay sensor kinase activity"/>
    <property type="evidence" value="ECO:0007669"/>
    <property type="project" value="InterPro"/>
</dbReference>
<comment type="caution">
    <text evidence="11">The sequence shown here is derived from an EMBL/GenBank/DDBJ whole genome shotgun (WGS) entry which is preliminary data.</text>
</comment>
<dbReference type="Gene3D" id="3.30.565.10">
    <property type="entry name" value="Histidine kinase-like ATPase, C-terminal domain"/>
    <property type="match status" value="1"/>
</dbReference>
<keyword evidence="8" id="KW-0812">Transmembrane</keyword>
<dbReference type="Proteomes" id="UP000288587">
    <property type="component" value="Unassembled WGS sequence"/>
</dbReference>
<dbReference type="SUPFAM" id="SSF55874">
    <property type="entry name" value="ATPase domain of HSP90 chaperone/DNA topoisomerase II/histidine kinase"/>
    <property type="match status" value="1"/>
</dbReference>
<dbReference type="InterPro" id="IPR003594">
    <property type="entry name" value="HATPase_dom"/>
</dbReference>
<comment type="subcellular location">
    <subcellularLocation>
        <location evidence="2">Membrane</location>
    </subcellularLocation>
</comment>
<name>A0A3S2XVL6_9BURK</name>
<dbReference type="SMART" id="SM00387">
    <property type="entry name" value="HATPase_c"/>
    <property type="match status" value="1"/>
</dbReference>
<dbReference type="EC" id="2.7.13.3" evidence="3"/>
<evidence type="ECO:0000256" key="1">
    <source>
        <dbReference type="ARBA" id="ARBA00000085"/>
    </source>
</evidence>
<dbReference type="InterPro" id="IPR036097">
    <property type="entry name" value="HisK_dim/P_sf"/>
</dbReference>
<keyword evidence="8" id="KW-0472">Membrane</keyword>
<dbReference type="SUPFAM" id="SSF158472">
    <property type="entry name" value="HAMP domain-like"/>
    <property type="match status" value="1"/>
</dbReference>
<dbReference type="RefSeq" id="WP_127679965.1">
    <property type="nucleotide sequence ID" value="NZ_SACM01000001.1"/>
</dbReference>
<evidence type="ECO:0000256" key="8">
    <source>
        <dbReference type="SAM" id="Phobius"/>
    </source>
</evidence>
<feature type="transmembrane region" description="Helical" evidence="8">
    <location>
        <begin position="148"/>
        <end position="170"/>
    </location>
</feature>
<evidence type="ECO:0000256" key="7">
    <source>
        <dbReference type="SAM" id="Coils"/>
    </source>
</evidence>
<accession>A0A3S2XVL6</accession>
<dbReference type="SMART" id="SM00304">
    <property type="entry name" value="HAMP"/>
    <property type="match status" value="1"/>
</dbReference>
<dbReference type="GO" id="GO:0016020">
    <property type="term" value="C:membrane"/>
    <property type="evidence" value="ECO:0007669"/>
    <property type="project" value="UniProtKB-SubCell"/>
</dbReference>
<gene>
    <name evidence="11" type="ORF">EOD73_00900</name>
</gene>
<sequence length="526" mass="57621">MQITTSLRWAVSLTLILGLLAPGMGLLLIEQQTTRARVLAELKEELDRSATVMSLSMVEPLWQVSPELALPLISAQFEDSRFVRVIVNDVSSNGPMVDYPEKKADAAGPDPDLTLDTQREIKREGRVIGKLHLWMSAEKQLAAAQRALLFQALRTALLAAVSMGLILWVLRRRVLSPMERLASAAAALGAGHLNRPLNTEGEDEISKVSQAMEQMRQALLEAFDRLRLHASTLEDTVAQRTVELTSANGELKQALVQLQAAQRELVESEKLASLGRLVAGVAHELNTPLGNAMTVVTSLEDRWAELSQMLSAGQGLRRSVLDALLVDTRRGLDILQRNVGRAAELVRDFKQVAVDQTSDARRDFDLAQVVTDVLVMVEPRYKNTPYQIVTDLAPNLKMNSFPGSLGQVLTNLLINALVHGLHDRPSGSVAVSARELPETPGWVELSVRDDGWGMDEAVRKRIFDPFFTTKLGRGGTGLGMHIVHNIVTQMLGGQIDVSSVPGKGSTMTLRLPCLAPERKEDDSLDS</sequence>
<dbReference type="OrthoDB" id="9812260at2"/>
<evidence type="ECO:0000313" key="12">
    <source>
        <dbReference type="Proteomes" id="UP000288587"/>
    </source>
</evidence>
<dbReference type="PROSITE" id="PS50109">
    <property type="entry name" value="HIS_KIN"/>
    <property type="match status" value="1"/>
</dbReference>
<evidence type="ECO:0000256" key="2">
    <source>
        <dbReference type="ARBA" id="ARBA00004370"/>
    </source>
</evidence>
<keyword evidence="8" id="KW-1133">Transmembrane helix</keyword>
<evidence type="ECO:0000256" key="4">
    <source>
        <dbReference type="ARBA" id="ARBA00022553"/>
    </source>
</evidence>
<dbReference type="InterPro" id="IPR004358">
    <property type="entry name" value="Sig_transdc_His_kin-like_C"/>
</dbReference>
<evidence type="ECO:0000259" key="10">
    <source>
        <dbReference type="PROSITE" id="PS50885"/>
    </source>
</evidence>
<organism evidence="11 12">
    <name type="scientific">Inhella crocodyli</name>
    <dbReference type="NCBI Taxonomy" id="2499851"/>
    <lineage>
        <taxon>Bacteria</taxon>
        <taxon>Pseudomonadati</taxon>
        <taxon>Pseudomonadota</taxon>
        <taxon>Betaproteobacteria</taxon>
        <taxon>Burkholderiales</taxon>
        <taxon>Sphaerotilaceae</taxon>
        <taxon>Inhella</taxon>
    </lineage>
</organism>
<dbReference type="PANTHER" id="PTHR43065">
    <property type="entry name" value="SENSOR HISTIDINE KINASE"/>
    <property type="match status" value="1"/>
</dbReference>
<reference evidence="11 12" key="1">
    <citation type="submission" date="2019-01" db="EMBL/GenBank/DDBJ databases">
        <authorList>
            <person name="Chen W.-M."/>
        </authorList>
    </citation>
    <scope>NUCLEOTIDE SEQUENCE [LARGE SCALE GENOMIC DNA]</scope>
    <source>
        <strain evidence="11 12">CCP-18</strain>
    </source>
</reference>
<evidence type="ECO:0000259" key="9">
    <source>
        <dbReference type="PROSITE" id="PS50109"/>
    </source>
</evidence>
<dbReference type="PRINTS" id="PR00344">
    <property type="entry name" value="BCTRLSENSOR"/>
</dbReference>
<keyword evidence="6" id="KW-0418">Kinase</keyword>
<protein>
    <recommendedName>
        <fullName evidence="3">histidine kinase</fullName>
        <ecNumber evidence="3">2.7.13.3</ecNumber>
    </recommendedName>
</protein>
<dbReference type="Gene3D" id="1.10.287.130">
    <property type="match status" value="1"/>
</dbReference>
<keyword evidence="7" id="KW-0175">Coiled coil</keyword>
<dbReference type="InterPro" id="IPR036890">
    <property type="entry name" value="HATPase_C_sf"/>
</dbReference>
<dbReference type="Pfam" id="PF02518">
    <property type="entry name" value="HATPase_c"/>
    <property type="match status" value="1"/>
</dbReference>
<feature type="domain" description="HAMP" evidence="10">
    <location>
        <begin position="172"/>
        <end position="224"/>
    </location>
</feature>
<dbReference type="AlphaFoldDB" id="A0A3S2XVL6"/>
<dbReference type="CDD" id="cd00082">
    <property type="entry name" value="HisKA"/>
    <property type="match status" value="1"/>
</dbReference>
<keyword evidence="4" id="KW-0597">Phosphoprotein</keyword>
<evidence type="ECO:0000313" key="11">
    <source>
        <dbReference type="EMBL" id="RVT87618.1"/>
    </source>
</evidence>
<keyword evidence="5" id="KW-0808">Transferase</keyword>
<dbReference type="SUPFAM" id="SSF47384">
    <property type="entry name" value="Homodimeric domain of signal transducing histidine kinase"/>
    <property type="match status" value="1"/>
</dbReference>
<dbReference type="InterPro" id="IPR003660">
    <property type="entry name" value="HAMP_dom"/>
</dbReference>
<feature type="domain" description="Histidine kinase" evidence="9">
    <location>
        <begin position="280"/>
        <end position="515"/>
    </location>
</feature>
<proteinExistence type="predicted"/>
<dbReference type="Gene3D" id="6.10.340.10">
    <property type="match status" value="1"/>
</dbReference>
<evidence type="ECO:0000256" key="6">
    <source>
        <dbReference type="ARBA" id="ARBA00022777"/>
    </source>
</evidence>
<dbReference type="Pfam" id="PF00672">
    <property type="entry name" value="HAMP"/>
    <property type="match status" value="1"/>
</dbReference>
<keyword evidence="12" id="KW-1185">Reference proteome</keyword>
<evidence type="ECO:0000256" key="5">
    <source>
        <dbReference type="ARBA" id="ARBA00022679"/>
    </source>
</evidence>
<dbReference type="InterPro" id="IPR003661">
    <property type="entry name" value="HisK_dim/P_dom"/>
</dbReference>
<dbReference type="SMART" id="SM00388">
    <property type="entry name" value="HisKA"/>
    <property type="match status" value="1"/>
</dbReference>
<comment type="catalytic activity">
    <reaction evidence="1">
        <text>ATP + protein L-histidine = ADP + protein N-phospho-L-histidine.</text>
        <dbReference type="EC" id="2.7.13.3"/>
    </reaction>
</comment>
<evidence type="ECO:0000256" key="3">
    <source>
        <dbReference type="ARBA" id="ARBA00012438"/>
    </source>
</evidence>
<dbReference type="EMBL" id="SACM01000001">
    <property type="protein sequence ID" value="RVT87618.1"/>
    <property type="molecule type" value="Genomic_DNA"/>
</dbReference>
<dbReference type="InterPro" id="IPR005467">
    <property type="entry name" value="His_kinase_dom"/>
</dbReference>
<feature type="coiled-coil region" evidence="7">
    <location>
        <begin position="244"/>
        <end position="271"/>
    </location>
</feature>
<dbReference type="PROSITE" id="PS50885">
    <property type="entry name" value="HAMP"/>
    <property type="match status" value="1"/>
</dbReference>